<dbReference type="InterPro" id="IPR014718">
    <property type="entry name" value="GH-type_carb-bd"/>
</dbReference>
<dbReference type="SUPFAM" id="SSF49303">
    <property type="entry name" value="beta-Galactosidase/glucuronidase domain"/>
    <property type="match status" value="2"/>
</dbReference>
<accession>A0A4R2GMZ4</accession>
<sequence length="1045" mass="119960">MIIVPIRLRFKIKLFMLFSFYTLLCSSQEVNYWENPSVIGINKEPYRSSLVLPSKKADHKEIISLNGTWKFMWSPKPDDRPVDFYEVGYDAGTWENIEVPGNWQLQGFGKPIYLNINYPFKRDQPFVTGEPPSDWFTYENRNPVGSYITTFLIEEGLDDKQFYLYFEGVESAMYLWVNGQKVGYSQNSYSPAEFDVTNFVKPGENRLAVEVYRWSDGSYLENQDFWRLSGIFRPVELWIRPKTHIRDYALIAEPSADFSSAKVGAEVEVRNKSSRRIRNLNLEVSILGKDRNGRDIEKTIIKPVPAIPGNSIQNVVLSDIIENPRLWSSEDPYLYDVTISLNSRRGEVESFQYHMGVRRIEIVGDVLKLNGKAIKFKGINRHDHHPRTGRYVDPKTTELDVKLIKQGNFNMVRTAHYPHSALFYELCDRYGLYVMCDANQESHGYGIGNLELGDNPDWTLAHVDRVVSMVQRDKNHPSVLFWSLGNEGGSGMNFRAMRDTVRAIDPTRIIYCDSDRSVSDIYDDGYLPPNELKELAKRITDRPVMLREYAHAMGNSLGNLQEYWDVIEADASIAGAAIWDWADQSIAKKRDGSIQRYGEDPTLLALQPDEFWAYGGDFGDIPNDGPFCLNGLIGADRVPHPHYYEAQRVQQYIDFSVVSGSSNVQVISKLDFSSLHEYEYFYEFFDNGKIIKADQQPLNANNILEIHYPLEVKGELFLNVYAKLRRPTLWADKGFVVAQKQFQMHPYSFTSISSTGETPVLSESNSAIKVKCENTLIKFDAQNGALKSWIVNGEELLHGALEPYFWKPANDNQRRNGYNTRLGSWRDAAKNRVVEKIESKIENGLAVVVFDMSLPVGASYQLKYQVNGQGEIQVNASYEPRNNDISQMPKFGMRMRLPADYDEINWYGRGEFENYPDRKTAALVGHYNKALEEFITPYVVPQDNANRGDVRWFSFSKGSSSHIRVTGLQPLCFRAWPYQEEDLETTNHHYLLPRRDFVNVNIDLNIKGVGGNDSWGARTMEQYTIDGNKAYSYGFILNVINEEYK</sequence>
<comment type="cofactor">
    <cofactor evidence="2">
        <name>Ca(2+)</name>
        <dbReference type="ChEBI" id="CHEBI:29108"/>
    </cofactor>
</comment>
<dbReference type="Pfam" id="PF00703">
    <property type="entry name" value="Glyco_hydro_2"/>
    <property type="match status" value="1"/>
</dbReference>
<dbReference type="Pfam" id="PF02929">
    <property type="entry name" value="Bgal_small_N"/>
    <property type="match status" value="1"/>
</dbReference>
<keyword evidence="7" id="KW-0106">Calcium</keyword>
<dbReference type="InterPro" id="IPR013783">
    <property type="entry name" value="Ig-like_fold"/>
</dbReference>
<dbReference type="InterPro" id="IPR006102">
    <property type="entry name" value="Ig-like_GH2"/>
</dbReference>
<reference evidence="12 13" key="1">
    <citation type="submission" date="2019-03" db="EMBL/GenBank/DDBJ databases">
        <title>Genomic Encyclopedia of Type Strains, Phase IV (KMG-IV): sequencing the most valuable type-strain genomes for metagenomic binning, comparative biology and taxonomic classification.</title>
        <authorList>
            <person name="Goeker M."/>
        </authorList>
    </citation>
    <scope>NUCLEOTIDE SEQUENCE [LARGE SCALE GENOMIC DNA]</scope>
    <source>
        <strain evidence="12 13">DSM 24179</strain>
    </source>
</reference>
<dbReference type="Gene3D" id="2.60.40.10">
    <property type="entry name" value="Immunoglobulins"/>
    <property type="match status" value="2"/>
</dbReference>
<dbReference type="PANTHER" id="PTHR46323:SF2">
    <property type="entry name" value="BETA-GALACTOSIDASE"/>
    <property type="match status" value="1"/>
</dbReference>
<evidence type="ECO:0000256" key="10">
    <source>
        <dbReference type="RuleBase" id="RU361154"/>
    </source>
</evidence>
<dbReference type="AlphaFoldDB" id="A0A4R2GMZ4"/>
<keyword evidence="8 10" id="KW-0326">Glycosidase</keyword>
<feature type="domain" description="Beta galactosidase small chain/" evidence="11">
    <location>
        <begin position="769"/>
        <end position="1038"/>
    </location>
</feature>
<dbReference type="InterPro" id="IPR008979">
    <property type="entry name" value="Galactose-bd-like_sf"/>
</dbReference>
<dbReference type="InterPro" id="IPR011013">
    <property type="entry name" value="Gal_mutarotase_sf_dom"/>
</dbReference>
<dbReference type="InterPro" id="IPR004199">
    <property type="entry name" value="B-gal_small/dom_5"/>
</dbReference>
<dbReference type="SUPFAM" id="SSF74650">
    <property type="entry name" value="Galactose mutarotase-like"/>
    <property type="match status" value="1"/>
</dbReference>
<dbReference type="Gene3D" id="2.60.120.260">
    <property type="entry name" value="Galactose-binding domain-like"/>
    <property type="match status" value="1"/>
</dbReference>
<evidence type="ECO:0000256" key="6">
    <source>
        <dbReference type="ARBA" id="ARBA00022801"/>
    </source>
</evidence>
<evidence type="ECO:0000256" key="8">
    <source>
        <dbReference type="ARBA" id="ARBA00023295"/>
    </source>
</evidence>
<dbReference type="SUPFAM" id="SSF49785">
    <property type="entry name" value="Galactose-binding domain-like"/>
    <property type="match status" value="1"/>
</dbReference>
<dbReference type="InterPro" id="IPR023232">
    <property type="entry name" value="Glyco_hydro_2_AS"/>
</dbReference>
<dbReference type="GO" id="GO:0030246">
    <property type="term" value="F:carbohydrate binding"/>
    <property type="evidence" value="ECO:0007669"/>
    <property type="project" value="InterPro"/>
</dbReference>
<evidence type="ECO:0000259" key="11">
    <source>
        <dbReference type="SMART" id="SM01038"/>
    </source>
</evidence>
<comment type="subunit">
    <text evidence="4">Monomer.</text>
</comment>
<dbReference type="InterPro" id="IPR006101">
    <property type="entry name" value="Glyco_hydro_2"/>
</dbReference>
<evidence type="ECO:0000313" key="13">
    <source>
        <dbReference type="Proteomes" id="UP000295221"/>
    </source>
</evidence>
<gene>
    <name evidence="12" type="ORF">EV194_101276</name>
</gene>
<dbReference type="EC" id="3.2.1.23" evidence="5 10"/>
<dbReference type="InterPro" id="IPR006104">
    <property type="entry name" value="Glyco_hydro_2_N"/>
</dbReference>
<dbReference type="SMART" id="SM01038">
    <property type="entry name" value="Bgal_small_N"/>
    <property type="match status" value="1"/>
</dbReference>
<keyword evidence="13" id="KW-1185">Reference proteome</keyword>
<organism evidence="12 13">
    <name type="scientific">Natronoflexus pectinivorans</name>
    <dbReference type="NCBI Taxonomy" id="682526"/>
    <lineage>
        <taxon>Bacteria</taxon>
        <taxon>Pseudomonadati</taxon>
        <taxon>Bacteroidota</taxon>
        <taxon>Bacteroidia</taxon>
        <taxon>Marinilabiliales</taxon>
        <taxon>Marinilabiliaceae</taxon>
        <taxon>Natronoflexus</taxon>
    </lineage>
</organism>
<dbReference type="OrthoDB" id="9801077at2"/>
<dbReference type="Gene3D" id="2.70.98.10">
    <property type="match status" value="1"/>
</dbReference>
<evidence type="ECO:0000313" key="12">
    <source>
        <dbReference type="EMBL" id="TCO10645.1"/>
    </source>
</evidence>
<protein>
    <recommendedName>
        <fullName evidence="5 10">Beta-galactosidase</fullName>
        <ecNumber evidence="5 10">3.2.1.23</ecNumber>
    </recommendedName>
    <alternativeName>
        <fullName evidence="9 10">Lactase</fullName>
    </alternativeName>
</protein>
<evidence type="ECO:0000256" key="9">
    <source>
        <dbReference type="ARBA" id="ARBA00032230"/>
    </source>
</evidence>
<dbReference type="InterPro" id="IPR006103">
    <property type="entry name" value="Glyco_hydro_2_cat"/>
</dbReference>
<dbReference type="Pfam" id="PF02836">
    <property type="entry name" value="Glyco_hydro_2_C"/>
    <property type="match status" value="1"/>
</dbReference>
<evidence type="ECO:0000256" key="1">
    <source>
        <dbReference type="ARBA" id="ARBA00001412"/>
    </source>
</evidence>
<dbReference type="PROSITE" id="PS00608">
    <property type="entry name" value="GLYCOSYL_HYDROL_F2_2"/>
    <property type="match status" value="1"/>
</dbReference>
<dbReference type="InterPro" id="IPR023230">
    <property type="entry name" value="Glyco_hydro_2_CS"/>
</dbReference>
<evidence type="ECO:0000256" key="5">
    <source>
        <dbReference type="ARBA" id="ARBA00012756"/>
    </source>
</evidence>
<keyword evidence="6 10" id="KW-0378">Hydrolase</keyword>
<evidence type="ECO:0000256" key="4">
    <source>
        <dbReference type="ARBA" id="ARBA00011245"/>
    </source>
</evidence>
<dbReference type="InterPro" id="IPR036156">
    <property type="entry name" value="Beta-gal/glucu_dom_sf"/>
</dbReference>
<name>A0A4R2GMZ4_9BACT</name>
<dbReference type="InterPro" id="IPR032312">
    <property type="entry name" value="LacZ_4"/>
</dbReference>
<proteinExistence type="inferred from homology"/>
<dbReference type="PRINTS" id="PR00132">
    <property type="entry name" value="GLHYDRLASE2"/>
</dbReference>
<dbReference type="Pfam" id="PF16353">
    <property type="entry name" value="LacZ_4"/>
    <property type="match status" value="1"/>
</dbReference>
<dbReference type="InterPro" id="IPR017853">
    <property type="entry name" value="GH"/>
</dbReference>
<comment type="catalytic activity">
    <reaction evidence="1 10">
        <text>Hydrolysis of terminal non-reducing beta-D-galactose residues in beta-D-galactosides.</text>
        <dbReference type="EC" id="3.2.1.23"/>
    </reaction>
</comment>
<dbReference type="Pfam" id="PF02837">
    <property type="entry name" value="Glyco_hydro_2_N"/>
    <property type="match status" value="1"/>
</dbReference>
<dbReference type="Gene3D" id="3.20.20.80">
    <property type="entry name" value="Glycosidases"/>
    <property type="match status" value="1"/>
</dbReference>
<dbReference type="PANTHER" id="PTHR46323">
    <property type="entry name" value="BETA-GALACTOSIDASE"/>
    <property type="match status" value="1"/>
</dbReference>
<dbReference type="RefSeq" id="WP_132431301.1">
    <property type="nucleotide sequence ID" value="NZ_SLWK01000001.1"/>
</dbReference>
<comment type="similarity">
    <text evidence="3 10">Belongs to the glycosyl hydrolase 2 family.</text>
</comment>
<dbReference type="PROSITE" id="PS00719">
    <property type="entry name" value="GLYCOSYL_HYDROL_F2_1"/>
    <property type="match status" value="1"/>
</dbReference>
<dbReference type="GO" id="GO:0009341">
    <property type="term" value="C:beta-galactosidase complex"/>
    <property type="evidence" value="ECO:0007669"/>
    <property type="project" value="InterPro"/>
</dbReference>
<dbReference type="GO" id="GO:0004565">
    <property type="term" value="F:beta-galactosidase activity"/>
    <property type="evidence" value="ECO:0007669"/>
    <property type="project" value="UniProtKB-EC"/>
</dbReference>
<dbReference type="InterPro" id="IPR050347">
    <property type="entry name" value="Bact_Beta-galactosidase"/>
</dbReference>
<comment type="caution">
    <text evidence="12">The sequence shown here is derived from an EMBL/GenBank/DDBJ whole genome shotgun (WGS) entry which is preliminary data.</text>
</comment>
<dbReference type="GO" id="GO:0005990">
    <property type="term" value="P:lactose catabolic process"/>
    <property type="evidence" value="ECO:0007669"/>
    <property type="project" value="TreeGrafter"/>
</dbReference>
<dbReference type="SUPFAM" id="SSF51445">
    <property type="entry name" value="(Trans)glycosidases"/>
    <property type="match status" value="1"/>
</dbReference>
<evidence type="ECO:0000256" key="7">
    <source>
        <dbReference type="ARBA" id="ARBA00022837"/>
    </source>
</evidence>
<dbReference type="Proteomes" id="UP000295221">
    <property type="component" value="Unassembled WGS sequence"/>
</dbReference>
<evidence type="ECO:0000256" key="2">
    <source>
        <dbReference type="ARBA" id="ARBA00001913"/>
    </source>
</evidence>
<evidence type="ECO:0000256" key="3">
    <source>
        <dbReference type="ARBA" id="ARBA00007401"/>
    </source>
</evidence>
<dbReference type="EMBL" id="SLWK01000001">
    <property type="protein sequence ID" value="TCO10645.1"/>
    <property type="molecule type" value="Genomic_DNA"/>
</dbReference>